<dbReference type="RefSeq" id="XP_025368317.1">
    <property type="nucleotide sequence ID" value="XM_025511949.1"/>
</dbReference>
<feature type="compositionally biased region" description="Low complexity" evidence="5">
    <location>
        <begin position="14"/>
        <end position="24"/>
    </location>
</feature>
<feature type="transmembrane region" description="Helical" evidence="6">
    <location>
        <begin position="181"/>
        <end position="203"/>
    </location>
</feature>
<keyword evidence="9" id="KW-1185">Reference proteome</keyword>
<dbReference type="AlphaFoldDB" id="A0A316VUA2"/>
<sequence>MAGRVPSETDEHTATSTPAHTSAPRISSPPGNSLRQSTGIDDEDIEASAAKGGQPASKPTASTANEKPDIEHTVVADDPRSWSSARKWTQLAMLSFGALIPTMAANVFFPAIDQIKSDLNASDAQISLSISLYILAQGSFPLVWAPTSEIIGRKPCFLLAMLIFSVCVGVAGAVRSIKAVIALRVLGAAGSAAMLSISAGSIADMYEPHERGVKVGIYYSAPLLGPALAPVIGGALTEAGGWQATFYAMAGLGGASCLSFFFFRETFRVERSLAWQTAKQRALAKAEGSRQAQANRDIKVSRHRRKSRPISLVGIEADLSHGIPAPQFKPTLADVNPWSNFKHVLNQPHNVLSLIYNGLAFGSQYSLSYTAARTFAAAPYSYGPLLVGVVLLALGVGGIFGSVLGGKLSDLRLRRKGIELGHKAPAEERIKSSFLAMMLCPLAFIMYAWTVHQHVEIAAPVVSLVLIGFSTFWPYSTSLSYIVDSNVGGASGAVSCNSFFRGLTAFVASEVAGPLQDAVGDGALYTGWAVLITFGQVLITVVAFKATSWREDKLSAWAWLKFRGLRKRIARSR</sequence>
<feature type="transmembrane region" description="Helical" evidence="6">
    <location>
        <begin position="523"/>
        <end position="544"/>
    </location>
</feature>
<evidence type="ECO:0000256" key="3">
    <source>
        <dbReference type="ARBA" id="ARBA00022989"/>
    </source>
</evidence>
<feature type="region of interest" description="Disordered" evidence="5">
    <location>
        <begin position="1"/>
        <end position="78"/>
    </location>
</feature>
<feature type="transmembrane region" description="Helical" evidence="6">
    <location>
        <begin position="487"/>
        <end position="508"/>
    </location>
</feature>
<feature type="region of interest" description="Disordered" evidence="5">
    <location>
        <begin position="286"/>
        <end position="305"/>
    </location>
</feature>
<feature type="transmembrane region" description="Helical" evidence="6">
    <location>
        <begin position="433"/>
        <end position="451"/>
    </location>
</feature>
<feature type="transmembrane region" description="Helical" evidence="6">
    <location>
        <begin position="215"/>
        <end position="236"/>
    </location>
</feature>
<dbReference type="PROSITE" id="PS50850">
    <property type="entry name" value="MFS"/>
    <property type="match status" value="1"/>
</dbReference>
<feature type="transmembrane region" description="Helical" evidence="6">
    <location>
        <begin position="91"/>
        <end position="112"/>
    </location>
</feature>
<dbReference type="InterPro" id="IPR036259">
    <property type="entry name" value="MFS_trans_sf"/>
</dbReference>
<organism evidence="8 9">
    <name type="scientific">Ceraceosorus guamensis</name>
    <dbReference type="NCBI Taxonomy" id="1522189"/>
    <lineage>
        <taxon>Eukaryota</taxon>
        <taxon>Fungi</taxon>
        <taxon>Dikarya</taxon>
        <taxon>Basidiomycota</taxon>
        <taxon>Ustilaginomycotina</taxon>
        <taxon>Exobasidiomycetes</taxon>
        <taxon>Ceraceosorales</taxon>
        <taxon>Ceraceosoraceae</taxon>
        <taxon>Ceraceosorus</taxon>
    </lineage>
</organism>
<comment type="subcellular location">
    <subcellularLocation>
        <location evidence="1">Membrane</location>
        <topology evidence="1">Multi-pass membrane protein</topology>
    </subcellularLocation>
</comment>
<dbReference type="STRING" id="1522189.A0A316VUA2"/>
<feature type="transmembrane region" description="Helical" evidence="6">
    <location>
        <begin position="351"/>
        <end position="372"/>
    </location>
</feature>
<evidence type="ECO:0000256" key="4">
    <source>
        <dbReference type="ARBA" id="ARBA00023136"/>
    </source>
</evidence>
<gene>
    <name evidence="8" type="ORF">IE81DRAFT_292307</name>
</gene>
<dbReference type="Gene3D" id="1.20.1720.10">
    <property type="entry name" value="Multidrug resistance protein D"/>
    <property type="match status" value="1"/>
</dbReference>
<feature type="transmembrane region" description="Helical" evidence="6">
    <location>
        <begin position="242"/>
        <end position="263"/>
    </location>
</feature>
<evidence type="ECO:0000256" key="2">
    <source>
        <dbReference type="ARBA" id="ARBA00022692"/>
    </source>
</evidence>
<dbReference type="Proteomes" id="UP000245783">
    <property type="component" value="Unassembled WGS sequence"/>
</dbReference>
<evidence type="ECO:0000313" key="8">
    <source>
        <dbReference type="EMBL" id="PWN41157.1"/>
    </source>
</evidence>
<keyword evidence="2 6" id="KW-0812">Transmembrane</keyword>
<evidence type="ECO:0000256" key="1">
    <source>
        <dbReference type="ARBA" id="ARBA00004141"/>
    </source>
</evidence>
<evidence type="ECO:0000259" key="7">
    <source>
        <dbReference type="PROSITE" id="PS50850"/>
    </source>
</evidence>
<dbReference type="OrthoDB" id="2585655at2759"/>
<keyword evidence="4 6" id="KW-0472">Membrane</keyword>
<dbReference type="PANTHER" id="PTHR23502:SF5">
    <property type="entry name" value="QUINIDINE RESISTANCE PROTEIN 3"/>
    <property type="match status" value="1"/>
</dbReference>
<keyword evidence="3 6" id="KW-1133">Transmembrane helix</keyword>
<dbReference type="PANTHER" id="PTHR23502">
    <property type="entry name" value="MAJOR FACILITATOR SUPERFAMILY"/>
    <property type="match status" value="1"/>
</dbReference>
<dbReference type="GO" id="GO:0005886">
    <property type="term" value="C:plasma membrane"/>
    <property type="evidence" value="ECO:0007669"/>
    <property type="project" value="TreeGrafter"/>
</dbReference>
<dbReference type="GeneID" id="37033819"/>
<evidence type="ECO:0000256" key="5">
    <source>
        <dbReference type="SAM" id="MobiDB-lite"/>
    </source>
</evidence>
<dbReference type="SUPFAM" id="SSF103473">
    <property type="entry name" value="MFS general substrate transporter"/>
    <property type="match status" value="1"/>
</dbReference>
<feature type="transmembrane region" description="Helical" evidence="6">
    <location>
        <begin position="156"/>
        <end position="175"/>
    </location>
</feature>
<dbReference type="Pfam" id="PF07690">
    <property type="entry name" value="MFS_1"/>
    <property type="match status" value="1"/>
</dbReference>
<proteinExistence type="predicted"/>
<evidence type="ECO:0000313" key="9">
    <source>
        <dbReference type="Proteomes" id="UP000245783"/>
    </source>
</evidence>
<name>A0A316VUA2_9BASI</name>
<dbReference type="EMBL" id="KZ819398">
    <property type="protein sequence ID" value="PWN41157.1"/>
    <property type="molecule type" value="Genomic_DNA"/>
</dbReference>
<protein>
    <submittedName>
        <fullName evidence="8">MFS general substrate transporter</fullName>
    </submittedName>
</protein>
<evidence type="ECO:0000256" key="6">
    <source>
        <dbReference type="SAM" id="Phobius"/>
    </source>
</evidence>
<reference evidence="8 9" key="1">
    <citation type="journal article" date="2018" name="Mol. Biol. Evol.">
        <title>Broad Genomic Sampling Reveals a Smut Pathogenic Ancestry of the Fungal Clade Ustilaginomycotina.</title>
        <authorList>
            <person name="Kijpornyongpan T."/>
            <person name="Mondo S.J."/>
            <person name="Barry K."/>
            <person name="Sandor L."/>
            <person name="Lee J."/>
            <person name="Lipzen A."/>
            <person name="Pangilinan J."/>
            <person name="LaButti K."/>
            <person name="Hainaut M."/>
            <person name="Henrissat B."/>
            <person name="Grigoriev I.V."/>
            <person name="Spatafora J.W."/>
            <person name="Aime M.C."/>
        </authorList>
    </citation>
    <scope>NUCLEOTIDE SEQUENCE [LARGE SCALE GENOMIC DNA]</scope>
    <source>
        <strain evidence="8 9">MCA 4658</strain>
    </source>
</reference>
<feature type="domain" description="Major facilitator superfamily (MFS) profile" evidence="7">
    <location>
        <begin position="90"/>
        <end position="553"/>
    </location>
</feature>
<dbReference type="Gene3D" id="1.20.1250.20">
    <property type="entry name" value="MFS general substrate transporter like domains"/>
    <property type="match status" value="1"/>
</dbReference>
<accession>A0A316VUA2</accession>
<feature type="compositionally biased region" description="Basic and acidic residues" evidence="5">
    <location>
        <begin position="66"/>
        <end position="78"/>
    </location>
</feature>
<dbReference type="GO" id="GO:0022857">
    <property type="term" value="F:transmembrane transporter activity"/>
    <property type="evidence" value="ECO:0007669"/>
    <property type="project" value="InterPro"/>
</dbReference>
<feature type="compositionally biased region" description="Polar residues" evidence="5">
    <location>
        <begin position="29"/>
        <end position="39"/>
    </location>
</feature>
<feature type="transmembrane region" description="Helical" evidence="6">
    <location>
        <begin position="457"/>
        <end position="475"/>
    </location>
</feature>
<dbReference type="InterPro" id="IPR011701">
    <property type="entry name" value="MFS"/>
</dbReference>
<feature type="transmembrane region" description="Helical" evidence="6">
    <location>
        <begin position="124"/>
        <end position="144"/>
    </location>
</feature>
<dbReference type="InParanoid" id="A0A316VUA2"/>
<feature type="transmembrane region" description="Helical" evidence="6">
    <location>
        <begin position="384"/>
        <end position="406"/>
    </location>
</feature>
<dbReference type="InterPro" id="IPR020846">
    <property type="entry name" value="MFS_dom"/>
</dbReference>